<dbReference type="RefSeq" id="WP_160800820.1">
    <property type="nucleotide sequence ID" value="NZ_WUUL01000004.1"/>
</dbReference>
<dbReference type="Proteomes" id="UP000430692">
    <property type="component" value="Unassembled WGS sequence"/>
</dbReference>
<evidence type="ECO:0000313" key="2">
    <source>
        <dbReference type="Proteomes" id="UP000430692"/>
    </source>
</evidence>
<name>A0A6I4VUI5_9BACL</name>
<organism evidence="1 2">
    <name type="scientific">Shimazuella alba</name>
    <dbReference type="NCBI Taxonomy" id="2690964"/>
    <lineage>
        <taxon>Bacteria</taxon>
        <taxon>Bacillati</taxon>
        <taxon>Bacillota</taxon>
        <taxon>Bacilli</taxon>
        <taxon>Bacillales</taxon>
        <taxon>Thermoactinomycetaceae</taxon>
        <taxon>Shimazuella</taxon>
    </lineage>
</organism>
<dbReference type="AlphaFoldDB" id="A0A6I4VUI5"/>
<sequence length="46" mass="5323">MSNKVIENRTDITLVAGQMFAVSLTEYEKLFLFSSDTFEQAEELYL</sequence>
<keyword evidence="2" id="KW-1185">Reference proteome</keyword>
<reference evidence="1 2" key="1">
    <citation type="submission" date="2019-12" db="EMBL/GenBank/DDBJ databases">
        <title>Whole-genome analyses of novel actinobacteria.</title>
        <authorList>
            <person name="Sahin N."/>
            <person name="Saygin H."/>
        </authorList>
    </citation>
    <scope>NUCLEOTIDE SEQUENCE [LARGE SCALE GENOMIC DNA]</scope>
    <source>
        <strain evidence="1 2">KC615</strain>
    </source>
</reference>
<gene>
    <name evidence="1" type="ORF">GSM42_06885</name>
</gene>
<evidence type="ECO:0000313" key="1">
    <source>
        <dbReference type="EMBL" id="MXQ53456.1"/>
    </source>
</evidence>
<accession>A0A6I4VUI5</accession>
<proteinExistence type="predicted"/>
<dbReference type="EMBL" id="WUUL01000004">
    <property type="protein sequence ID" value="MXQ53456.1"/>
    <property type="molecule type" value="Genomic_DNA"/>
</dbReference>
<comment type="caution">
    <text evidence="1">The sequence shown here is derived from an EMBL/GenBank/DDBJ whole genome shotgun (WGS) entry which is preliminary data.</text>
</comment>
<protein>
    <submittedName>
        <fullName evidence="1">Uncharacterized protein</fullName>
    </submittedName>
</protein>